<dbReference type="InterPro" id="IPR025508">
    <property type="entry name" value="DUF4395"/>
</dbReference>
<dbReference type="Proteomes" id="UP000199227">
    <property type="component" value="Unassembled WGS sequence"/>
</dbReference>
<keyword evidence="1" id="KW-0812">Transmembrane</keyword>
<keyword evidence="1" id="KW-1133">Transmembrane helix</keyword>
<dbReference type="STRING" id="223786.SAMN05216234_11410"/>
<sequence length="141" mass="15864">MVCPISFERIDTHTLRLSGIFLFLFTLLFVSENSIIWLLPVVLELAIRAIFSAKYAPMFILSKMVINILKIAPQLEDAAPKRFAVRIGFLMAVLILLFSLFGVDKIATFISIILLLCIGLEVIFKFCVGCVMYGFLIKIKG</sequence>
<evidence type="ECO:0000313" key="3">
    <source>
        <dbReference type="EMBL" id="SFP30032.1"/>
    </source>
</evidence>
<proteinExistence type="predicted"/>
<dbReference type="OrthoDB" id="5334502at2"/>
<feature type="transmembrane region" description="Helical" evidence="1">
    <location>
        <begin position="45"/>
        <end position="62"/>
    </location>
</feature>
<accession>A0A1I5P7I3</accession>
<evidence type="ECO:0000259" key="2">
    <source>
        <dbReference type="Pfam" id="PF14340"/>
    </source>
</evidence>
<reference evidence="3 4" key="1">
    <citation type="submission" date="2016-10" db="EMBL/GenBank/DDBJ databases">
        <authorList>
            <person name="de Groot N.N."/>
        </authorList>
    </citation>
    <scope>NUCLEOTIDE SEQUENCE [LARGE SCALE GENOMIC DNA]</scope>
    <source>
        <strain evidence="3 4">EP1-55-1</strain>
    </source>
</reference>
<dbReference type="RefSeq" id="WP_092912137.1">
    <property type="nucleotide sequence ID" value="NZ_CP136592.1"/>
</dbReference>
<feature type="transmembrane region" description="Helical" evidence="1">
    <location>
        <begin position="109"/>
        <end position="136"/>
    </location>
</feature>
<keyword evidence="1" id="KW-0472">Membrane</keyword>
<dbReference type="AlphaFoldDB" id="A0A1I5P7I3"/>
<dbReference type="Pfam" id="PF14340">
    <property type="entry name" value="DUF4395"/>
    <property type="match status" value="1"/>
</dbReference>
<organism evidence="3 4">
    <name type="scientific">Hydrogenimonas thermophila</name>
    <dbReference type="NCBI Taxonomy" id="223786"/>
    <lineage>
        <taxon>Bacteria</taxon>
        <taxon>Pseudomonadati</taxon>
        <taxon>Campylobacterota</taxon>
        <taxon>Epsilonproteobacteria</taxon>
        <taxon>Campylobacterales</taxon>
        <taxon>Hydrogenimonadaceae</taxon>
        <taxon>Hydrogenimonas</taxon>
    </lineage>
</organism>
<feature type="domain" description="DUF4395" evidence="2">
    <location>
        <begin position="10"/>
        <end position="137"/>
    </location>
</feature>
<gene>
    <name evidence="3" type="ORF">SAMN05216234_11410</name>
</gene>
<feature type="transmembrane region" description="Helical" evidence="1">
    <location>
        <begin position="83"/>
        <end position="103"/>
    </location>
</feature>
<evidence type="ECO:0000256" key="1">
    <source>
        <dbReference type="SAM" id="Phobius"/>
    </source>
</evidence>
<feature type="transmembrane region" description="Helical" evidence="1">
    <location>
        <begin position="20"/>
        <end position="39"/>
    </location>
</feature>
<keyword evidence="4" id="KW-1185">Reference proteome</keyword>
<dbReference type="EMBL" id="FOXB01000014">
    <property type="protein sequence ID" value="SFP30032.1"/>
    <property type="molecule type" value="Genomic_DNA"/>
</dbReference>
<protein>
    <recommendedName>
        <fullName evidence="2">DUF4395 domain-containing protein</fullName>
    </recommendedName>
</protein>
<name>A0A1I5P7I3_9BACT</name>
<evidence type="ECO:0000313" key="4">
    <source>
        <dbReference type="Proteomes" id="UP000199227"/>
    </source>
</evidence>